<comment type="caution">
    <text evidence="4">The sequence shown here is derived from an EMBL/GenBank/DDBJ whole genome shotgun (WGS) entry which is preliminary data.</text>
</comment>
<dbReference type="InterPro" id="IPR054722">
    <property type="entry name" value="PolX-like_BBD"/>
</dbReference>
<dbReference type="GO" id="GO:0006508">
    <property type="term" value="P:proteolysis"/>
    <property type="evidence" value="ECO:0007669"/>
    <property type="project" value="UniProtKB-KW"/>
</dbReference>
<dbReference type="GO" id="GO:0015074">
    <property type="term" value="P:DNA integration"/>
    <property type="evidence" value="ECO:0007669"/>
    <property type="project" value="InterPro"/>
</dbReference>
<gene>
    <name evidence="4" type="ORF">A2U01_0013202</name>
</gene>
<feature type="non-terminal residue" evidence="4">
    <location>
        <position position="437"/>
    </location>
</feature>
<name>A0A392MZ79_9FABA</name>
<dbReference type="Proteomes" id="UP000265520">
    <property type="component" value="Unassembled WGS sequence"/>
</dbReference>
<dbReference type="InterPro" id="IPR039537">
    <property type="entry name" value="Retrotran_Ty1/copia-like"/>
</dbReference>
<evidence type="ECO:0000259" key="3">
    <source>
        <dbReference type="PROSITE" id="PS50994"/>
    </source>
</evidence>
<dbReference type="Pfam" id="PF00665">
    <property type="entry name" value="rve"/>
    <property type="match status" value="1"/>
</dbReference>
<dbReference type="Gene3D" id="3.30.420.10">
    <property type="entry name" value="Ribonuclease H-like superfamily/Ribonuclease H"/>
    <property type="match status" value="1"/>
</dbReference>
<feature type="region of interest" description="Disordered" evidence="2">
    <location>
        <begin position="1"/>
        <end position="40"/>
    </location>
</feature>
<keyword evidence="1" id="KW-0378">Hydrolase</keyword>
<accession>A0A392MZ79</accession>
<feature type="non-terminal residue" evidence="4">
    <location>
        <position position="1"/>
    </location>
</feature>
<dbReference type="PROSITE" id="PS50994">
    <property type="entry name" value="INTEGRASE"/>
    <property type="match status" value="1"/>
</dbReference>
<protein>
    <submittedName>
        <fullName evidence="4">Retrovirus-related Pol polyprotein from transposon TNT 1-94</fullName>
    </submittedName>
</protein>
<keyword evidence="5" id="KW-1185">Reference proteome</keyword>
<dbReference type="InterPro" id="IPR012337">
    <property type="entry name" value="RNaseH-like_sf"/>
</dbReference>
<feature type="compositionally biased region" description="Low complexity" evidence="2">
    <location>
        <begin position="1"/>
        <end position="11"/>
    </location>
</feature>
<dbReference type="InterPro" id="IPR025724">
    <property type="entry name" value="GAG-pre-integrase_dom"/>
</dbReference>
<evidence type="ECO:0000256" key="1">
    <source>
        <dbReference type="ARBA" id="ARBA00022670"/>
    </source>
</evidence>
<proteinExistence type="predicted"/>
<dbReference type="InterPro" id="IPR036397">
    <property type="entry name" value="RNaseH_sf"/>
</dbReference>
<sequence>SEAGSTSTAEPSSPPSLEPDYNSFRGGKRGGRGGRGRGGRYADVQCQVCSKWGHSALGCWHRYNQQFQPSNGATSGGHGAPHQRAPPPHHPGYGASYGYPAPSYNNSYGYPAAHNVWMRPPPSAFVTNAAPSTSGSWFPDSGASFHVTSDARNLQHLTPFEGHDQIFIGNGQGLHISSSGTSNFPSPLIPHQSLTLHNLLLVPSITKNLISVSQFSKDNNVYFVFSANECLVKSQATDAVLLKGHVGSDGLYEFPDISLHSTAFSPLPVSLPSVNTVSRCNNASLAPSSSYLWHLRLGHPNNHTFKLVMQNYNLPFNNKDVSTFCAACCMGKAHRLHSPASHTTYTTPLELVYSDLWGPSPSPSKLGYNYYISFVDAYSKYTWIYLLKSKSDALLIFKQFKTMVELQFGHPLKSLQTDWGGEFRPFTKFLTELGVTH</sequence>
<dbReference type="AlphaFoldDB" id="A0A392MZ79"/>
<feature type="compositionally biased region" description="Basic residues" evidence="2">
    <location>
        <begin position="26"/>
        <end position="38"/>
    </location>
</feature>
<evidence type="ECO:0000313" key="5">
    <source>
        <dbReference type="Proteomes" id="UP000265520"/>
    </source>
</evidence>
<dbReference type="GO" id="GO:0008233">
    <property type="term" value="F:peptidase activity"/>
    <property type="evidence" value="ECO:0007669"/>
    <property type="project" value="UniProtKB-KW"/>
</dbReference>
<dbReference type="Pfam" id="PF13976">
    <property type="entry name" value="gag_pre-integrs"/>
    <property type="match status" value="1"/>
</dbReference>
<dbReference type="GO" id="GO:0003676">
    <property type="term" value="F:nucleic acid binding"/>
    <property type="evidence" value="ECO:0007669"/>
    <property type="project" value="InterPro"/>
</dbReference>
<reference evidence="4 5" key="1">
    <citation type="journal article" date="2018" name="Front. Plant Sci.">
        <title>Red Clover (Trifolium pratense) and Zigzag Clover (T. medium) - A Picture of Genomic Similarities and Differences.</title>
        <authorList>
            <person name="Dluhosova J."/>
            <person name="Istvanek J."/>
            <person name="Nedelnik J."/>
            <person name="Repkova J."/>
        </authorList>
    </citation>
    <scope>NUCLEOTIDE SEQUENCE [LARGE SCALE GENOMIC DNA]</scope>
    <source>
        <strain evidence="5">cv. 10/8</strain>
        <tissue evidence="4">Leaf</tissue>
    </source>
</reference>
<evidence type="ECO:0000313" key="4">
    <source>
        <dbReference type="EMBL" id="MCH92265.1"/>
    </source>
</evidence>
<feature type="region of interest" description="Disordered" evidence="2">
    <location>
        <begin position="70"/>
        <end position="94"/>
    </location>
</feature>
<dbReference type="PANTHER" id="PTHR42648:SF26">
    <property type="entry name" value="INTEGRASE CATALYTIC DOMAIN-CONTAINING PROTEIN"/>
    <property type="match status" value="1"/>
</dbReference>
<dbReference type="SUPFAM" id="SSF53098">
    <property type="entry name" value="Ribonuclease H-like"/>
    <property type="match status" value="1"/>
</dbReference>
<dbReference type="PANTHER" id="PTHR42648">
    <property type="entry name" value="TRANSPOSASE, PUTATIVE-RELATED"/>
    <property type="match status" value="1"/>
</dbReference>
<evidence type="ECO:0000256" key="2">
    <source>
        <dbReference type="SAM" id="MobiDB-lite"/>
    </source>
</evidence>
<keyword evidence="1" id="KW-0645">Protease</keyword>
<dbReference type="Pfam" id="PF22936">
    <property type="entry name" value="Pol_BBD"/>
    <property type="match status" value="1"/>
</dbReference>
<dbReference type="EMBL" id="LXQA010022309">
    <property type="protein sequence ID" value="MCH92265.1"/>
    <property type="molecule type" value="Genomic_DNA"/>
</dbReference>
<organism evidence="4 5">
    <name type="scientific">Trifolium medium</name>
    <dbReference type="NCBI Taxonomy" id="97028"/>
    <lineage>
        <taxon>Eukaryota</taxon>
        <taxon>Viridiplantae</taxon>
        <taxon>Streptophyta</taxon>
        <taxon>Embryophyta</taxon>
        <taxon>Tracheophyta</taxon>
        <taxon>Spermatophyta</taxon>
        <taxon>Magnoliopsida</taxon>
        <taxon>eudicotyledons</taxon>
        <taxon>Gunneridae</taxon>
        <taxon>Pentapetalae</taxon>
        <taxon>rosids</taxon>
        <taxon>fabids</taxon>
        <taxon>Fabales</taxon>
        <taxon>Fabaceae</taxon>
        <taxon>Papilionoideae</taxon>
        <taxon>50 kb inversion clade</taxon>
        <taxon>NPAAA clade</taxon>
        <taxon>Hologalegina</taxon>
        <taxon>IRL clade</taxon>
        <taxon>Trifolieae</taxon>
        <taxon>Trifolium</taxon>
    </lineage>
</organism>
<dbReference type="InterPro" id="IPR001584">
    <property type="entry name" value="Integrase_cat-core"/>
</dbReference>
<feature type="domain" description="Integrase catalytic" evidence="3">
    <location>
        <begin position="344"/>
        <end position="437"/>
    </location>
</feature>